<evidence type="ECO:0000256" key="2">
    <source>
        <dbReference type="ARBA" id="ARBA00004687"/>
    </source>
</evidence>
<keyword evidence="6 7" id="KW-0256">Endoplasmic reticulum</keyword>
<reference evidence="9 10" key="1">
    <citation type="submission" date="2015-08" db="EMBL/GenBank/DDBJ databases">
        <title>Ancestral chromatin configuration constrains chromatin evolution on differentiating sex chromosomes in Drosophila.</title>
        <authorList>
            <person name="Zhou Q."/>
            <person name="Bachtrog D."/>
        </authorList>
    </citation>
    <scope>NUCLEOTIDE SEQUENCE [LARGE SCALE GENOMIC DNA]</scope>
    <source>
        <tissue evidence="9">Whole larvae</tissue>
    </source>
</reference>
<feature type="transmembrane region" description="Helical" evidence="7">
    <location>
        <begin position="565"/>
        <end position="581"/>
    </location>
</feature>
<evidence type="ECO:0000256" key="4">
    <source>
        <dbReference type="ARBA" id="ARBA00020831"/>
    </source>
</evidence>
<dbReference type="GO" id="GO:0006506">
    <property type="term" value="P:GPI anchor biosynthetic process"/>
    <property type="evidence" value="ECO:0007669"/>
    <property type="project" value="UniProtKB-UniPathway"/>
</dbReference>
<evidence type="ECO:0000256" key="1">
    <source>
        <dbReference type="ARBA" id="ARBA00004477"/>
    </source>
</evidence>
<feature type="transmembrane region" description="Helical" evidence="7">
    <location>
        <begin position="619"/>
        <end position="641"/>
    </location>
</feature>
<dbReference type="Gene3D" id="3.40.720.10">
    <property type="entry name" value="Alkaline Phosphatase, subunit A"/>
    <property type="match status" value="1"/>
</dbReference>
<feature type="transmembrane region" description="Helical" evidence="7">
    <location>
        <begin position="512"/>
        <end position="530"/>
    </location>
</feature>
<protein>
    <recommendedName>
        <fullName evidence="4 7">GPI ethanolamine phosphate transferase 1</fullName>
        <ecNumber evidence="7">2.-.-.-</ecNumber>
    </recommendedName>
</protein>
<dbReference type="EC" id="2.-.-.-" evidence="7"/>
<keyword evidence="7" id="KW-0472">Membrane</keyword>
<evidence type="ECO:0000313" key="10">
    <source>
        <dbReference type="Proteomes" id="UP000494163"/>
    </source>
</evidence>
<evidence type="ECO:0000256" key="6">
    <source>
        <dbReference type="ARBA" id="ARBA00022824"/>
    </source>
</evidence>
<dbReference type="Pfam" id="PF04987">
    <property type="entry name" value="PigN"/>
    <property type="match status" value="1"/>
</dbReference>
<sequence length="705" mass="80629">MLLATAYVIFFQSTNAPNLEPQLNLVKPTPANRLVVFLVDDLRSKAFFEQGCSNVPHLRELFQQQGQVGVTRSLAPSLKSSGYVDLFCGLYQTPATLLRSLWSRQEVNCVTFNQDVLSYVWASQEFFEKFPQLYKAGVIPSHITGYQLDDWVLQSLNDFLSNEATLLQKTKPMVLLVQLLSLKHSKRYRETLNSTQYNVWRAYQGMERAFPDGLTSYLLTSDGQMQAETPFYLWGAAIPYIEQSPGRSFMANELGKRLPLQVLQQVQLTPLMSTLLGLSPPTANQGRLPVELINASSRLEADASYKNALQLIHQAAHVVRLQQRGVFSKLMSSHWLTLALMDNFIFSCNLLWEQQRYLALKEYSSNYVPTILDCLAFYKGYYRRGMLFATACAFMGRLHQLRSLPPSPSSRRSKLSCVVYSLSFFLLLLVLLQRLSWLMSAVFLLPALIWTLAQRTRAKGSKGLSCRQSTGLILFALCCTSGFFQRRYIAALYFGYNCYYNRRSFLLRSRKFYLWLSLVSALTGLCWIPPSLGYSHRSILVISLLVTLAQPLFSGSLRKMRRNNLLCNVLVLVTAVLHVIYSPQPWMMHFIARAYLCYVLYPRDIQNGMQTILYNLSTVYALICTSYEAVVIQSLCLELQLGLYLKNERHTALSPRAQAIHLFLYSYYSFFVIGDIMAIDGFRFYMRFTGFGCYSTFINILLIIL</sequence>
<accession>A0A0M4EJH4</accession>
<organism evidence="9 10">
    <name type="scientific">Drosophila busckii</name>
    <name type="common">Fruit fly</name>
    <dbReference type="NCBI Taxonomy" id="30019"/>
    <lineage>
        <taxon>Eukaryota</taxon>
        <taxon>Metazoa</taxon>
        <taxon>Ecdysozoa</taxon>
        <taxon>Arthropoda</taxon>
        <taxon>Hexapoda</taxon>
        <taxon>Insecta</taxon>
        <taxon>Pterygota</taxon>
        <taxon>Neoptera</taxon>
        <taxon>Endopterygota</taxon>
        <taxon>Diptera</taxon>
        <taxon>Brachycera</taxon>
        <taxon>Muscomorpha</taxon>
        <taxon>Ephydroidea</taxon>
        <taxon>Drosophilidae</taxon>
        <taxon>Drosophila</taxon>
    </lineage>
</organism>
<comment type="subcellular location">
    <subcellularLocation>
        <location evidence="1 7">Endoplasmic reticulum membrane</location>
        <topology evidence="1 7">Multi-pass membrane protein</topology>
    </subcellularLocation>
</comment>
<comment type="function">
    <text evidence="7">Ethanolamine phosphate transferase involved in glycosylphosphatidylinositol-anchor biosynthesis. Transfers ethanolamine phosphate to the first alpha-1,4-linked mannose of the glycosylphosphatidylinositol precursor of GPI-anchor.</text>
</comment>
<comment type="similarity">
    <text evidence="3 7">Belongs to the PIGG/PIGN/PIGO family. PIGN subfamily.</text>
</comment>
<feature type="transmembrane region" description="Helical" evidence="7">
    <location>
        <begin position="685"/>
        <end position="704"/>
    </location>
</feature>
<dbReference type="OrthoDB" id="7867799at2759"/>
<feature type="domain" description="GPI ethanolamine phosphate transferase 1 C-terminal" evidence="8">
    <location>
        <begin position="374"/>
        <end position="684"/>
    </location>
</feature>
<feature type="transmembrane region" description="Helical" evidence="7">
    <location>
        <begin position="536"/>
        <end position="553"/>
    </location>
</feature>
<dbReference type="STRING" id="30019.A0A0M4EJH4"/>
<comment type="caution">
    <text evidence="7">Lacks conserved residue(s) required for the propagation of feature annotation.</text>
</comment>
<dbReference type="InterPro" id="IPR007070">
    <property type="entry name" value="GPI_EtnP_transferase_1"/>
</dbReference>
<keyword evidence="5 7" id="KW-0337">GPI-anchor biosynthesis</keyword>
<keyword evidence="7" id="KW-1133">Transmembrane helix</keyword>
<dbReference type="OMA" id="ESPFFLW"/>
<feature type="non-terminal residue" evidence="9">
    <location>
        <position position="705"/>
    </location>
</feature>
<dbReference type="GO" id="GO:0051377">
    <property type="term" value="F:mannose-ethanolamine phosphotransferase activity"/>
    <property type="evidence" value="ECO:0007669"/>
    <property type="project" value="UniProtKB-UniRule"/>
</dbReference>
<dbReference type="PANTHER" id="PTHR12250:SF0">
    <property type="entry name" value="GPI ETHANOLAMINE PHOSPHATE TRANSFERASE 1"/>
    <property type="match status" value="1"/>
</dbReference>
<evidence type="ECO:0000256" key="5">
    <source>
        <dbReference type="ARBA" id="ARBA00022502"/>
    </source>
</evidence>
<evidence type="ECO:0000313" key="9">
    <source>
        <dbReference type="EMBL" id="ALC47071.1"/>
    </source>
</evidence>
<evidence type="ECO:0000256" key="3">
    <source>
        <dbReference type="ARBA" id="ARBA00008400"/>
    </source>
</evidence>
<keyword evidence="7" id="KW-0808">Transferase</keyword>
<dbReference type="InterPro" id="IPR017850">
    <property type="entry name" value="Alkaline_phosphatase_core_sf"/>
</dbReference>
<evidence type="ECO:0000259" key="8">
    <source>
        <dbReference type="Pfam" id="PF04987"/>
    </source>
</evidence>
<dbReference type="UniPathway" id="UPA00196"/>
<keyword evidence="7" id="KW-0812">Transmembrane</keyword>
<feature type="transmembrane region" description="Helical" evidence="7">
    <location>
        <begin position="662"/>
        <end position="679"/>
    </location>
</feature>
<evidence type="ECO:0000256" key="7">
    <source>
        <dbReference type="RuleBase" id="RU367138"/>
    </source>
</evidence>
<dbReference type="AlphaFoldDB" id="A0A0M4EJH4"/>
<feature type="transmembrane region" description="Helical" evidence="7">
    <location>
        <begin position="437"/>
        <end position="453"/>
    </location>
</feature>
<dbReference type="GO" id="GO:0005789">
    <property type="term" value="C:endoplasmic reticulum membrane"/>
    <property type="evidence" value="ECO:0007669"/>
    <property type="project" value="UniProtKB-SubCell"/>
</dbReference>
<dbReference type="Proteomes" id="UP000494163">
    <property type="component" value="Chromosome 3R"/>
</dbReference>
<comment type="pathway">
    <text evidence="2 7">Glycolipid biosynthesis; glycosylphosphatidylinositol-anchor biosynthesis.</text>
</comment>
<proteinExistence type="inferred from homology"/>
<gene>
    <name evidence="9" type="ORF">Dbus_chr3Rg1821</name>
</gene>
<keyword evidence="10" id="KW-1185">Reference proteome</keyword>
<dbReference type="EMBL" id="CP012526">
    <property type="protein sequence ID" value="ALC47071.1"/>
    <property type="molecule type" value="Genomic_DNA"/>
</dbReference>
<dbReference type="InterPro" id="IPR017852">
    <property type="entry name" value="GPI_EtnP_transferase_1_C"/>
</dbReference>
<dbReference type="PANTHER" id="PTHR12250">
    <property type="entry name" value="PHOSPHATIDYLINOSITOL GLYCAN, CLASS N"/>
    <property type="match status" value="1"/>
</dbReference>
<name>A0A0M4EJH4_DROBS</name>